<dbReference type="RefSeq" id="WP_208851260.1">
    <property type="nucleotide sequence ID" value="NZ_JAGGDJ010000071.1"/>
</dbReference>
<keyword evidence="3" id="KW-1185">Reference proteome</keyword>
<name>A0ABS3WK74_9BACL</name>
<proteinExistence type="predicted"/>
<evidence type="ECO:0000256" key="1">
    <source>
        <dbReference type="SAM" id="Phobius"/>
    </source>
</evidence>
<accession>A0ABS3WK74</accession>
<reference evidence="2 3" key="1">
    <citation type="submission" date="2021-03" db="EMBL/GenBank/DDBJ databases">
        <title>Paenibacillus artemisicola MWE-103 whole genome sequence.</title>
        <authorList>
            <person name="Ham Y.J."/>
        </authorList>
    </citation>
    <scope>NUCLEOTIDE SEQUENCE [LARGE SCALE GENOMIC DNA]</scope>
    <source>
        <strain evidence="2 3">MWE-103</strain>
    </source>
</reference>
<feature type="transmembrane region" description="Helical" evidence="1">
    <location>
        <begin position="42"/>
        <end position="60"/>
    </location>
</feature>
<dbReference type="EMBL" id="JAGGDJ010000071">
    <property type="protein sequence ID" value="MBO7748731.1"/>
    <property type="molecule type" value="Genomic_DNA"/>
</dbReference>
<keyword evidence="1" id="KW-0472">Membrane</keyword>
<keyword evidence="1" id="KW-0812">Transmembrane</keyword>
<organism evidence="2 3">
    <name type="scientific">Paenibacillus artemisiicola</name>
    <dbReference type="NCBI Taxonomy" id="1172618"/>
    <lineage>
        <taxon>Bacteria</taxon>
        <taxon>Bacillati</taxon>
        <taxon>Bacillota</taxon>
        <taxon>Bacilli</taxon>
        <taxon>Bacillales</taxon>
        <taxon>Paenibacillaceae</taxon>
        <taxon>Paenibacillus</taxon>
    </lineage>
</organism>
<protein>
    <submittedName>
        <fullName evidence="2">Uncharacterized protein</fullName>
    </submittedName>
</protein>
<keyword evidence="1" id="KW-1133">Transmembrane helix</keyword>
<evidence type="ECO:0000313" key="2">
    <source>
        <dbReference type="EMBL" id="MBO7748731.1"/>
    </source>
</evidence>
<dbReference type="Proteomes" id="UP000670947">
    <property type="component" value="Unassembled WGS sequence"/>
</dbReference>
<gene>
    <name evidence="2" type="ORF">I8J29_31635</name>
</gene>
<sequence>MPANIFEFSGLGNEFAVIGRLLIKLRGVYMAGNPNQNSVKRIITIVTIIIGVGLIGIAIIKISIHHDKYDLYDPSKLAPGDIIDTIGVPAEIDSLLEKTQSKMFDLIYQEKVEKGLIILFKDEFGFRHAFFSNKMEVWNISGNTELSPKEGFTWTMTNDPNIPILTFAGLITDEDIQTVIVIQKSSTSQAKIITTTQGRFWFTHFDYLEEASGQPDALKIEALSGDGKVIWKEGIYDGTYYRGRT</sequence>
<comment type="caution">
    <text evidence="2">The sequence shown here is derived from an EMBL/GenBank/DDBJ whole genome shotgun (WGS) entry which is preliminary data.</text>
</comment>
<evidence type="ECO:0000313" key="3">
    <source>
        <dbReference type="Proteomes" id="UP000670947"/>
    </source>
</evidence>